<dbReference type="EMBL" id="JANPWB010000012">
    <property type="protein sequence ID" value="KAJ1120392.1"/>
    <property type="molecule type" value="Genomic_DNA"/>
</dbReference>
<reference evidence="1" key="1">
    <citation type="journal article" date="2022" name="bioRxiv">
        <title>Sequencing and chromosome-scale assembly of the giantPleurodeles waltlgenome.</title>
        <authorList>
            <person name="Brown T."/>
            <person name="Elewa A."/>
            <person name="Iarovenko S."/>
            <person name="Subramanian E."/>
            <person name="Araus A.J."/>
            <person name="Petzold A."/>
            <person name="Susuki M."/>
            <person name="Suzuki K.-i.T."/>
            <person name="Hayashi T."/>
            <person name="Toyoda A."/>
            <person name="Oliveira C."/>
            <person name="Osipova E."/>
            <person name="Leigh N.D."/>
            <person name="Simon A."/>
            <person name="Yun M.H."/>
        </authorList>
    </citation>
    <scope>NUCLEOTIDE SEQUENCE</scope>
    <source>
        <strain evidence="1">20211129_DDA</strain>
        <tissue evidence="1">Liver</tissue>
    </source>
</reference>
<protein>
    <submittedName>
        <fullName evidence="1">Uncharacterized protein</fullName>
    </submittedName>
</protein>
<keyword evidence="2" id="KW-1185">Reference proteome</keyword>
<proteinExistence type="predicted"/>
<dbReference type="AlphaFoldDB" id="A0AAV7NZP5"/>
<gene>
    <name evidence="1" type="ORF">NDU88_008562</name>
</gene>
<evidence type="ECO:0000313" key="1">
    <source>
        <dbReference type="EMBL" id="KAJ1120392.1"/>
    </source>
</evidence>
<organism evidence="1 2">
    <name type="scientific">Pleurodeles waltl</name>
    <name type="common">Iberian ribbed newt</name>
    <dbReference type="NCBI Taxonomy" id="8319"/>
    <lineage>
        <taxon>Eukaryota</taxon>
        <taxon>Metazoa</taxon>
        <taxon>Chordata</taxon>
        <taxon>Craniata</taxon>
        <taxon>Vertebrata</taxon>
        <taxon>Euteleostomi</taxon>
        <taxon>Amphibia</taxon>
        <taxon>Batrachia</taxon>
        <taxon>Caudata</taxon>
        <taxon>Salamandroidea</taxon>
        <taxon>Salamandridae</taxon>
        <taxon>Pleurodelinae</taxon>
        <taxon>Pleurodeles</taxon>
    </lineage>
</organism>
<accession>A0AAV7NZP5</accession>
<name>A0AAV7NZP5_PLEWA</name>
<dbReference type="Proteomes" id="UP001066276">
    <property type="component" value="Chromosome 8"/>
</dbReference>
<comment type="caution">
    <text evidence="1">The sequence shown here is derived from an EMBL/GenBank/DDBJ whole genome shotgun (WGS) entry which is preliminary data.</text>
</comment>
<sequence>MGGKQRVMLQNLERFPVLPWPLVVPGPQRTAVCGSVYQKTSRLALPQGIRASKNEVPRKDVRRALCQQCGWQEDCSLLPTILPLDGRKRVHAVRGRQSLPPAPPLKRTRPAEIEAARSVPREAAPGQTLLEATAAGECHGTLSFPFFGSRVAPGIFKMQGRLSSGTEPPPQAPDPTRHLELSAQAAIRIGGQTTPLNL</sequence>
<evidence type="ECO:0000313" key="2">
    <source>
        <dbReference type="Proteomes" id="UP001066276"/>
    </source>
</evidence>